<feature type="transmembrane region" description="Helical" evidence="6">
    <location>
        <begin position="294"/>
        <end position="321"/>
    </location>
</feature>
<dbReference type="GO" id="GO:0005886">
    <property type="term" value="C:plasma membrane"/>
    <property type="evidence" value="ECO:0007669"/>
    <property type="project" value="UniProtKB-SubCell"/>
</dbReference>
<feature type="transmembrane region" description="Helical" evidence="6">
    <location>
        <begin position="351"/>
        <end position="368"/>
    </location>
</feature>
<dbReference type="Proteomes" id="UP000229307">
    <property type="component" value="Unassembled WGS sequence"/>
</dbReference>
<feature type="transmembrane region" description="Helical" evidence="6">
    <location>
        <begin position="475"/>
        <end position="492"/>
    </location>
</feature>
<keyword evidence="2" id="KW-1003">Cell membrane</keyword>
<name>A0A2M7SE27_9BACT</name>
<feature type="transmembrane region" description="Helical" evidence="6">
    <location>
        <begin position="380"/>
        <end position="402"/>
    </location>
</feature>
<dbReference type="PANTHER" id="PTHR30619:SF1">
    <property type="entry name" value="RECOMBINATION PROTEIN 2"/>
    <property type="match status" value="1"/>
</dbReference>
<keyword evidence="3 6" id="KW-0812">Transmembrane</keyword>
<evidence type="ECO:0008006" key="11">
    <source>
        <dbReference type="Google" id="ProtNLM"/>
    </source>
</evidence>
<gene>
    <name evidence="9" type="ORF">COY52_03185</name>
</gene>
<feature type="transmembrane region" description="Helical" evidence="6">
    <location>
        <begin position="245"/>
        <end position="273"/>
    </location>
</feature>
<keyword evidence="4 6" id="KW-1133">Transmembrane helix</keyword>
<feature type="transmembrane region" description="Helical" evidence="6">
    <location>
        <begin position="51"/>
        <end position="70"/>
    </location>
</feature>
<sequence>MLTPLITAALLYVLGAASASAFRIPVLAAALFLFASFAATLVSFRFRRSLLTVFLALDVVFAGACLQSLAANPVSADHVRKLASPWGMELTGTILQEPDYNKGRYYFLLGAEETRDSLSVNTAGHRAEGLVRVTCPSSARSGVPLLYGRRISVSGLLKEPPAPVKPGAFDYRRYLSNKKIFAVITARKIEDLGRGKENFFLSIAARCRRAIRKSITGTLKGDEAALLRGVMLGDRVGLSQELKEMFIATGLAHTLVVSGLHVGLVASIFFLFFHKLLRLPRKIVSFITMPFTVLYCLMTGANAPVVRATVITLVVLMGYVLEREPDMLNNLALAALIILVINPLSLFDASFQLSFLATLGIVYLVPFFDANFKKVLPGWFATPFAVSVSAQIGVAPLIAYYFNKISIVALVANIFVVPIMGAVLALGMLTAIFGFFSQALAKLAAALNYALLWYFAAAVKFFGSFMFASLNVPKPAPVFIAGYYAAMFAPGFKHGKWVFMGLWAALAIYVWIQVFI</sequence>
<dbReference type="NCBIfam" id="TIGR00360">
    <property type="entry name" value="ComEC_N-term"/>
    <property type="match status" value="1"/>
</dbReference>
<proteinExistence type="predicted"/>
<evidence type="ECO:0000313" key="9">
    <source>
        <dbReference type="EMBL" id="PIZ17734.1"/>
    </source>
</evidence>
<evidence type="ECO:0000256" key="1">
    <source>
        <dbReference type="ARBA" id="ARBA00004651"/>
    </source>
</evidence>
<evidence type="ECO:0000259" key="8">
    <source>
        <dbReference type="Pfam" id="PF13567"/>
    </source>
</evidence>
<dbReference type="InterPro" id="IPR004477">
    <property type="entry name" value="ComEC_N"/>
</dbReference>
<comment type="caution">
    <text evidence="9">The sequence shown here is derived from an EMBL/GenBank/DDBJ whole genome shotgun (WGS) entry which is preliminary data.</text>
</comment>
<comment type="subcellular location">
    <subcellularLocation>
        <location evidence="1">Cell membrane</location>
        <topology evidence="1">Multi-pass membrane protein</topology>
    </subcellularLocation>
</comment>
<dbReference type="PANTHER" id="PTHR30619">
    <property type="entry name" value="DNA INTERNALIZATION/COMPETENCE PROTEIN COMEC/REC2"/>
    <property type="match status" value="1"/>
</dbReference>
<dbReference type="EMBL" id="PFMR01000089">
    <property type="protein sequence ID" value="PIZ17734.1"/>
    <property type="molecule type" value="Genomic_DNA"/>
</dbReference>
<protein>
    <recommendedName>
        <fullName evidence="11">ComEC/Rec2-related protein domain-containing protein</fullName>
    </recommendedName>
</protein>
<dbReference type="InterPro" id="IPR052159">
    <property type="entry name" value="Competence_DNA_uptake"/>
</dbReference>
<evidence type="ECO:0000256" key="3">
    <source>
        <dbReference type="ARBA" id="ARBA00022692"/>
    </source>
</evidence>
<evidence type="ECO:0000259" key="7">
    <source>
        <dbReference type="Pfam" id="PF03772"/>
    </source>
</evidence>
<dbReference type="Pfam" id="PF03772">
    <property type="entry name" value="Competence"/>
    <property type="match status" value="1"/>
</dbReference>
<evidence type="ECO:0000313" key="10">
    <source>
        <dbReference type="Proteomes" id="UP000229307"/>
    </source>
</evidence>
<feature type="transmembrane region" description="Helical" evidence="6">
    <location>
        <begin position="414"/>
        <end position="437"/>
    </location>
</feature>
<dbReference type="Pfam" id="PF13567">
    <property type="entry name" value="DUF4131"/>
    <property type="match status" value="1"/>
</dbReference>
<feature type="domain" description="ComEC/Rec2-related protein" evidence="7">
    <location>
        <begin position="231"/>
        <end position="489"/>
    </location>
</feature>
<dbReference type="AlphaFoldDB" id="A0A2M7SE27"/>
<feature type="transmembrane region" description="Helical" evidence="6">
    <location>
        <begin position="327"/>
        <end position="344"/>
    </location>
</feature>
<feature type="transmembrane region" description="Helical" evidence="6">
    <location>
        <begin position="25"/>
        <end position="44"/>
    </location>
</feature>
<evidence type="ECO:0000256" key="4">
    <source>
        <dbReference type="ARBA" id="ARBA00022989"/>
    </source>
</evidence>
<evidence type="ECO:0000256" key="5">
    <source>
        <dbReference type="ARBA" id="ARBA00023136"/>
    </source>
</evidence>
<feature type="transmembrane region" description="Helical" evidence="6">
    <location>
        <begin position="443"/>
        <end position="463"/>
    </location>
</feature>
<feature type="transmembrane region" description="Helical" evidence="6">
    <location>
        <begin position="498"/>
        <end position="515"/>
    </location>
</feature>
<accession>A0A2M7SE27</accession>
<evidence type="ECO:0000256" key="6">
    <source>
        <dbReference type="SAM" id="Phobius"/>
    </source>
</evidence>
<evidence type="ECO:0000256" key="2">
    <source>
        <dbReference type="ARBA" id="ARBA00022475"/>
    </source>
</evidence>
<feature type="domain" description="DUF4131" evidence="8">
    <location>
        <begin position="26"/>
        <end position="191"/>
    </location>
</feature>
<organism evidence="9 10">
    <name type="scientific">Candidatus Desantisbacteria bacterium CG_4_10_14_0_8_um_filter_48_22</name>
    <dbReference type="NCBI Taxonomy" id="1974543"/>
    <lineage>
        <taxon>Bacteria</taxon>
        <taxon>Candidatus Desantisiibacteriota</taxon>
    </lineage>
</organism>
<keyword evidence="5 6" id="KW-0472">Membrane</keyword>
<dbReference type="InterPro" id="IPR025405">
    <property type="entry name" value="DUF4131"/>
</dbReference>
<reference evidence="10" key="1">
    <citation type="submission" date="2017-09" db="EMBL/GenBank/DDBJ databases">
        <title>Depth-based differentiation of microbial function through sediment-hosted aquifers and enrichment of novel symbionts in the deep terrestrial subsurface.</title>
        <authorList>
            <person name="Probst A.J."/>
            <person name="Ladd B."/>
            <person name="Jarett J.K."/>
            <person name="Geller-Mcgrath D.E."/>
            <person name="Sieber C.M.K."/>
            <person name="Emerson J.B."/>
            <person name="Anantharaman K."/>
            <person name="Thomas B.C."/>
            <person name="Malmstrom R."/>
            <person name="Stieglmeier M."/>
            <person name="Klingl A."/>
            <person name="Woyke T."/>
            <person name="Ryan C.M."/>
            <person name="Banfield J.F."/>
        </authorList>
    </citation>
    <scope>NUCLEOTIDE SEQUENCE [LARGE SCALE GENOMIC DNA]</scope>
</reference>